<keyword evidence="3" id="KW-1185">Reference proteome</keyword>
<dbReference type="EMBL" id="JAUIQD010000001">
    <property type="protein sequence ID" value="KAK3363703.1"/>
    <property type="molecule type" value="Genomic_DNA"/>
</dbReference>
<feature type="region of interest" description="Disordered" evidence="1">
    <location>
        <begin position="158"/>
        <end position="193"/>
    </location>
</feature>
<feature type="non-terminal residue" evidence="2">
    <location>
        <position position="1"/>
    </location>
</feature>
<proteinExistence type="predicted"/>
<dbReference type="Proteomes" id="UP001275084">
    <property type="component" value="Unassembled WGS sequence"/>
</dbReference>
<name>A0AAJ0HW02_9PEZI</name>
<evidence type="ECO:0000313" key="3">
    <source>
        <dbReference type="Proteomes" id="UP001275084"/>
    </source>
</evidence>
<reference evidence="2" key="1">
    <citation type="journal article" date="2023" name="Mol. Phylogenet. Evol.">
        <title>Genome-scale phylogeny and comparative genomics of the fungal order Sordariales.</title>
        <authorList>
            <person name="Hensen N."/>
            <person name="Bonometti L."/>
            <person name="Westerberg I."/>
            <person name="Brannstrom I.O."/>
            <person name="Guillou S."/>
            <person name="Cros-Aarteil S."/>
            <person name="Calhoun S."/>
            <person name="Haridas S."/>
            <person name="Kuo A."/>
            <person name="Mondo S."/>
            <person name="Pangilinan J."/>
            <person name="Riley R."/>
            <person name="LaButti K."/>
            <person name="Andreopoulos B."/>
            <person name="Lipzen A."/>
            <person name="Chen C."/>
            <person name="Yan M."/>
            <person name="Daum C."/>
            <person name="Ng V."/>
            <person name="Clum A."/>
            <person name="Steindorff A."/>
            <person name="Ohm R.A."/>
            <person name="Martin F."/>
            <person name="Silar P."/>
            <person name="Natvig D.O."/>
            <person name="Lalanne C."/>
            <person name="Gautier V."/>
            <person name="Ament-Velasquez S.L."/>
            <person name="Kruys A."/>
            <person name="Hutchinson M.I."/>
            <person name="Powell A.J."/>
            <person name="Barry K."/>
            <person name="Miller A.N."/>
            <person name="Grigoriev I.V."/>
            <person name="Debuchy R."/>
            <person name="Gladieux P."/>
            <person name="Hiltunen Thoren M."/>
            <person name="Johannesson H."/>
        </authorList>
    </citation>
    <scope>NUCLEOTIDE SEQUENCE</scope>
    <source>
        <strain evidence="2">CBS 955.72</strain>
    </source>
</reference>
<sequence length="248" mass="28856">SEPWTHVKKKAMEYIQKSDGKIRVVLIIDAHYPNLRKATVSLLVADDGGGFHWHLNRKVIHDDRLHRQPSGKVKFYLSDFLGPEGLPIDFCRPPARISRSPFFTVSYKRLGAIFRTARHAQHPDVFAMAEEDMETNLFEEMQQELKRHTAEAERRIAEERRQREESDKRAAESEKRAAELDKRAAKLDKRAAKDHRRLARLERVIAEAGLRVPNAKRYAAEECRQRKKADKRAAKAERRNSKDIRSKD</sequence>
<reference evidence="2" key="2">
    <citation type="submission" date="2023-06" db="EMBL/GenBank/DDBJ databases">
        <authorList>
            <consortium name="Lawrence Berkeley National Laboratory"/>
            <person name="Haridas S."/>
            <person name="Hensen N."/>
            <person name="Bonometti L."/>
            <person name="Westerberg I."/>
            <person name="Brannstrom I.O."/>
            <person name="Guillou S."/>
            <person name="Cros-Aarteil S."/>
            <person name="Calhoun S."/>
            <person name="Kuo A."/>
            <person name="Mondo S."/>
            <person name="Pangilinan J."/>
            <person name="Riley R."/>
            <person name="Labutti K."/>
            <person name="Andreopoulos B."/>
            <person name="Lipzen A."/>
            <person name="Chen C."/>
            <person name="Yanf M."/>
            <person name="Daum C."/>
            <person name="Ng V."/>
            <person name="Clum A."/>
            <person name="Steindorff A."/>
            <person name="Ohm R."/>
            <person name="Martin F."/>
            <person name="Silar P."/>
            <person name="Natvig D."/>
            <person name="Lalanne C."/>
            <person name="Gautier V."/>
            <person name="Ament-Velasquez S.L."/>
            <person name="Kruys A."/>
            <person name="Hutchinson M.I."/>
            <person name="Powell A.J."/>
            <person name="Barry K."/>
            <person name="Miller A.N."/>
            <person name="Grigoriev I.V."/>
            <person name="Debuchy R."/>
            <person name="Gladieux P."/>
            <person name="Thoren M.H."/>
            <person name="Johannesson H."/>
        </authorList>
    </citation>
    <scope>NUCLEOTIDE SEQUENCE</scope>
    <source>
        <strain evidence="2">CBS 955.72</strain>
    </source>
</reference>
<gene>
    <name evidence="2" type="ORF">B0T25DRAFT_444928</name>
</gene>
<feature type="compositionally biased region" description="Basic and acidic residues" evidence="1">
    <location>
        <begin position="158"/>
        <end position="191"/>
    </location>
</feature>
<protein>
    <submittedName>
        <fullName evidence="2">Uncharacterized protein</fullName>
    </submittedName>
</protein>
<accession>A0AAJ0HW02</accession>
<feature type="region of interest" description="Disordered" evidence="1">
    <location>
        <begin position="215"/>
        <end position="248"/>
    </location>
</feature>
<evidence type="ECO:0000256" key="1">
    <source>
        <dbReference type="SAM" id="MobiDB-lite"/>
    </source>
</evidence>
<organism evidence="2 3">
    <name type="scientific">Lasiosphaeria hispida</name>
    <dbReference type="NCBI Taxonomy" id="260671"/>
    <lineage>
        <taxon>Eukaryota</taxon>
        <taxon>Fungi</taxon>
        <taxon>Dikarya</taxon>
        <taxon>Ascomycota</taxon>
        <taxon>Pezizomycotina</taxon>
        <taxon>Sordariomycetes</taxon>
        <taxon>Sordariomycetidae</taxon>
        <taxon>Sordariales</taxon>
        <taxon>Lasiosphaeriaceae</taxon>
        <taxon>Lasiosphaeria</taxon>
    </lineage>
</organism>
<comment type="caution">
    <text evidence="2">The sequence shown here is derived from an EMBL/GenBank/DDBJ whole genome shotgun (WGS) entry which is preliminary data.</text>
</comment>
<evidence type="ECO:0000313" key="2">
    <source>
        <dbReference type="EMBL" id="KAK3363703.1"/>
    </source>
</evidence>
<dbReference type="AlphaFoldDB" id="A0AAJ0HW02"/>
<feature type="compositionally biased region" description="Basic and acidic residues" evidence="1">
    <location>
        <begin position="231"/>
        <end position="248"/>
    </location>
</feature>